<comment type="caution">
    <text evidence="1">The sequence shown here is derived from an EMBL/GenBank/DDBJ whole genome shotgun (WGS) entry which is preliminary data.</text>
</comment>
<evidence type="ECO:0000313" key="1">
    <source>
        <dbReference type="EMBL" id="GJG57715.1"/>
    </source>
</evidence>
<proteinExistence type="predicted"/>
<dbReference type="RefSeq" id="WP_223929970.1">
    <property type="nucleotide sequence ID" value="NZ_BPTU01000004.1"/>
</dbReference>
<name>A0A9R1C809_9BACT</name>
<gene>
    <name evidence="1" type="ORF">PRLR5076_05660</name>
</gene>
<dbReference type="AlphaFoldDB" id="A0A9R1C809"/>
<reference evidence="1" key="1">
    <citation type="journal article" date="2022" name="Int. J. Syst. Evol. Microbiol.">
        <title>Prevotella lacticifex sp. nov., isolated from the rumen of cows.</title>
        <authorList>
            <person name="Shinkai T."/>
            <person name="Ikeyama N."/>
            <person name="Kumagai M."/>
            <person name="Ohmori H."/>
            <person name="Sakamoto M."/>
            <person name="Ohkuma M."/>
            <person name="Mitsumori M."/>
        </authorList>
    </citation>
    <scope>NUCLEOTIDE SEQUENCE</scope>
    <source>
        <strain evidence="1">R5076</strain>
    </source>
</reference>
<protein>
    <submittedName>
        <fullName evidence="1">Uncharacterized protein</fullName>
    </submittedName>
</protein>
<accession>A0A9R1C809</accession>
<organism evidence="1 2">
    <name type="scientific">Prevotella lacticifex</name>
    <dbReference type="NCBI Taxonomy" id="2854755"/>
    <lineage>
        <taxon>Bacteria</taxon>
        <taxon>Pseudomonadati</taxon>
        <taxon>Bacteroidota</taxon>
        <taxon>Bacteroidia</taxon>
        <taxon>Bacteroidales</taxon>
        <taxon>Prevotellaceae</taxon>
        <taxon>Prevotella</taxon>
    </lineage>
</organism>
<dbReference type="GeneID" id="72468615"/>
<sequence length="139" mass="15901">MNKKDVSNKIVGKDEVERLISDYEHKDAGMTGKLSYLRDAGTIAKVRIFSFPEDGESRVSAIERQYKEYALMKPGNYTRFTFCIEYAMSHPLMMDEEQRLRNFCGSIISDGSRLSVYTAVNESLEDKTSLPLLPVNRDM</sequence>
<keyword evidence="2" id="KW-1185">Reference proteome</keyword>
<dbReference type="EMBL" id="BPUB01000001">
    <property type="protein sequence ID" value="GJG57715.1"/>
    <property type="molecule type" value="Genomic_DNA"/>
</dbReference>
<dbReference type="Proteomes" id="UP000825483">
    <property type="component" value="Unassembled WGS sequence"/>
</dbReference>
<evidence type="ECO:0000313" key="2">
    <source>
        <dbReference type="Proteomes" id="UP000825483"/>
    </source>
</evidence>